<proteinExistence type="evidence at transcript level"/>
<name>R4UM63_COPFO</name>
<sequence>MLHNSTITLNQNYMCVCVLTKNINSPKQIQIMNSYLVGYIKLTICTSFCIAQVDTPKSLGNTGLCEDLNTSLFHSEN</sequence>
<dbReference type="EMBL" id="KC632376">
    <property type="protein sequence ID" value="AGM32190.1"/>
    <property type="molecule type" value="mRNA"/>
</dbReference>
<dbReference type="AlphaFoldDB" id="R4UM63"/>
<accession>R4UM63</accession>
<organism evidence="1">
    <name type="scientific">Coptotermes formosanus</name>
    <name type="common">Formosan subterranean termite</name>
    <dbReference type="NCBI Taxonomy" id="36987"/>
    <lineage>
        <taxon>Eukaryota</taxon>
        <taxon>Metazoa</taxon>
        <taxon>Ecdysozoa</taxon>
        <taxon>Arthropoda</taxon>
        <taxon>Hexapoda</taxon>
        <taxon>Insecta</taxon>
        <taxon>Pterygota</taxon>
        <taxon>Neoptera</taxon>
        <taxon>Polyneoptera</taxon>
        <taxon>Dictyoptera</taxon>
        <taxon>Blattodea</taxon>
        <taxon>Blattoidea</taxon>
        <taxon>Termitoidae</taxon>
        <taxon>Rhinotermitidae</taxon>
        <taxon>Coptotermes</taxon>
    </lineage>
</organism>
<protein>
    <submittedName>
        <fullName evidence="1">Uncharacterized protein</fullName>
    </submittedName>
</protein>
<reference evidence="1" key="1">
    <citation type="submission" date="2013-02" db="EMBL/GenBank/DDBJ databases">
        <title>Immune-Related transcriptome of Coptotermes formosanus Shiraki workers: the defense mechanism.</title>
        <authorList>
            <person name="Hussain A."/>
            <person name="Li Y.F."/>
            <person name="Wen S.Y."/>
        </authorList>
    </citation>
    <scope>NUCLEOTIDE SEQUENCE</scope>
</reference>
<evidence type="ECO:0000313" key="1">
    <source>
        <dbReference type="EMBL" id="AGM32190.1"/>
    </source>
</evidence>